<keyword evidence="7" id="KW-0234">DNA repair</keyword>
<gene>
    <name evidence="12" type="ORF">CVT24_013320</name>
</gene>
<dbReference type="Pfam" id="PF11919">
    <property type="entry name" value="PSME4_C"/>
    <property type="match status" value="1"/>
</dbReference>
<protein>
    <recommendedName>
        <fullName evidence="14">ARM repeat-containing protein</fullName>
    </recommendedName>
</protein>
<dbReference type="SUPFAM" id="SSF48371">
    <property type="entry name" value="ARM repeat"/>
    <property type="match status" value="3"/>
</dbReference>
<evidence type="ECO:0000256" key="1">
    <source>
        <dbReference type="ARBA" id="ARBA00004324"/>
    </source>
</evidence>
<comment type="caution">
    <text evidence="12">The sequence shown here is derived from an EMBL/GenBank/DDBJ whole genome shotgun (WGS) entry which is preliminary data.</text>
</comment>
<dbReference type="Proteomes" id="UP000284842">
    <property type="component" value="Unassembled WGS sequence"/>
</dbReference>
<dbReference type="Gene3D" id="1.25.10.10">
    <property type="entry name" value="Leucine-rich Repeat Variant"/>
    <property type="match status" value="1"/>
</dbReference>
<keyword evidence="13" id="KW-1185">Reference proteome</keyword>
<sequence>MDSNLLQTFVAVSGLQPSNDLKALSQTYLDGMDEDDVSVLDSPSEVTEESAYDKQRATLQTYLNSLPYKCETIEDMDSRLEDIVAKIFVCAASKNWLVLSTWDGLLQCWLLLRYPMKTSTRAKLARLYYELCLLPGVEPRVLRNWADMLSRLVSNGAGHKRKIEPRDLELPWQPLWRVLKKELWPKAALDESTRNLVNILLFVAELCKRYYPPSEIHAMLDTFLPLLTKETVLSMVPVLTSFLPLSHTHLYLPALFKIWEAFNSSIIDDRLLDLCGELAEEHVAGTMGQAGEEGGAEWKDVGIWTEEQWQTLVGKGLGSMNVPVGAMRGASSTSMHADLLDKSGVKVKKTINRIQALAKILVYSMRVDGEVRDATPSNTPVKGGKLPKQTGYIAGSKAVDTVDRLITSLESYFHPSNSGQWTLSLTTFIQRLAVEFVKRWKDEEKATCKTPVTNRLTLAIRRSFVKILRTPAFLAMFAKDPISMSYAQGALRCMAVIEPELVLPELLERAYGGLEVVNETHRTTAVMSMLSGIARPLVTESIWLGGQKHILPLLELCIPGIDLNDPVKTVCATMFIVTVVQHIKIGDLSQAGMSFSAEEPISESMDVNDVDHLPEGTEMGVFPKLSREEERSLVRDSTAGFADWITSLFRRIFALYENLPEEGGRRNTTGGKQEESVLKSIKSMLDVICLHLSDPLFDLVLNLVYDYATTNAKSNAVRAFGQLVACLARVQPKKTLARFLPHCINQIEEELRHGASSIRTTSTHAAVPSDTTLHWNMSILRGCLGYAGSELVPHKAQIIKLLTILVDKTKSERGYTGVGRMITRILNTLGTTYPSNARFMNTKEWNDPEFDRTHNIYWGRLYEAEEVIVDWHVPSNEEIAFVLEIIETIANPALHAVDKLISSNIKWDNVARNDFCRYLQACRAVWSGLGTFIKEQPKRVVNECLHTDYELPELLVAHIDVQAGFTLTDPKDPRYHLVEKRRQQFAELLIRATETFRKTESGEDHIDAVVAVTRAIDTYLLSYAISRGEFDTLQKNYAQARELNRISVTQRPNSRLVFVKRAQVYHSSRVYMHTLYRRRSETDDRLLTELTELALSPYTRVRRTAQSVLHNVSGYYVRSTRFIFPALFKALTKGNDPDRMKGALYILWNKGIAAYALADPIYHKLYLMSLLECQHEEKPSIQKLVGSLAQDCLSHLNEEAIHTDAYSLSTPNLDEALKCLREEFSDTFVDDEFLLRAKEKSAVRMSRRESMYSETISSIVSLAARSTTHWRYTQMAAKFLCNLLRRDVAPPTDVTQFLVDQTISPQPTIRLTVQKGLVKLMMFIKIRTYSKSPEDLWMAEWKNPLEKQVIINDADDFIASLRSDVGTEGVYVDKLHTGFLSWTKSVKGYKPVADGDEPLSWDSASLPSISIIKQSTNDNSYLTTLANLWSQESNKNGSLDIRLDNTHYFKYLVKMLGDEGLDNILETVEDLLVGDNKYKQRAGAEMLCGILRGAKHWNPTSSQKLWSWTITRVSRAVTLIKPETLVIWEGLVQHQLQRRDPRRSKPLIEWINKLPLDFNGDSAFEMTKSLCLHGICIDSTGLHSLPRAQEFVKLLFENANSGYAEMRQHICQGLFTVMGHFWQPWYPTTDLFLTACKEQADPLRIRQGPFMNYVNYLIQELPKCRTQRLPPPRYDKIGLTLLQWIWVSAHGSTACLVFPYVVALMPEILRMSELNDSSELQTYSSAVLYIISAVSPPAEYVDAILSNFVVAVKSSTSWRIRLHALPALVVFFYRNLLSISQDGVANVMDVLLDCLSDENVEVREMASKVLSGVVRCSQRQSIIPLKNRFVSLARKTSLPPRRDPGYAEALRKLHSAILGICALIESLPYSVEPWMPSLTEVLAPHATDPPPISTTIRKCASEFKKTHQDTWHKDQLLFDEDQLQSLSTMLVGTSYCEGSLAL</sequence>
<keyword evidence="6" id="KW-0227">DNA damage</keyword>
<dbReference type="InterPro" id="IPR032430">
    <property type="entry name" value="Blm10_mid"/>
</dbReference>
<dbReference type="GO" id="GO:0010499">
    <property type="term" value="P:proteasomal ubiquitin-independent protein catabolic process"/>
    <property type="evidence" value="ECO:0007669"/>
    <property type="project" value="TreeGrafter"/>
</dbReference>
<comment type="subcellular location">
    <subcellularLocation>
        <location evidence="2">Cytoplasm</location>
    </subcellularLocation>
    <subcellularLocation>
        <location evidence="1">Nucleus speckle</location>
    </subcellularLocation>
</comment>
<evidence type="ECO:0000313" key="12">
    <source>
        <dbReference type="EMBL" id="PPQ75469.1"/>
    </source>
</evidence>
<accession>A0A409WAG0</accession>
<evidence type="ECO:0000256" key="7">
    <source>
        <dbReference type="ARBA" id="ARBA00023204"/>
    </source>
</evidence>
<dbReference type="InterPro" id="IPR016024">
    <property type="entry name" value="ARM-type_fold"/>
</dbReference>
<reference evidence="12 13" key="1">
    <citation type="journal article" date="2018" name="Evol. Lett.">
        <title>Horizontal gene cluster transfer increased hallucinogenic mushroom diversity.</title>
        <authorList>
            <person name="Reynolds H.T."/>
            <person name="Vijayakumar V."/>
            <person name="Gluck-Thaler E."/>
            <person name="Korotkin H.B."/>
            <person name="Matheny P.B."/>
            <person name="Slot J.C."/>
        </authorList>
    </citation>
    <scope>NUCLEOTIDE SEQUENCE [LARGE SCALE GENOMIC DNA]</scope>
    <source>
        <strain evidence="12 13">2629</strain>
    </source>
</reference>
<dbReference type="GO" id="GO:0005829">
    <property type="term" value="C:cytosol"/>
    <property type="evidence" value="ECO:0007669"/>
    <property type="project" value="TreeGrafter"/>
</dbReference>
<evidence type="ECO:0000256" key="6">
    <source>
        <dbReference type="ARBA" id="ARBA00022763"/>
    </source>
</evidence>
<dbReference type="EMBL" id="NHTK01005669">
    <property type="protein sequence ID" value="PPQ75469.1"/>
    <property type="molecule type" value="Genomic_DNA"/>
</dbReference>
<feature type="domain" description="Proteasome activator complex subunit 4 C-terminal" evidence="9">
    <location>
        <begin position="1851"/>
        <end position="1936"/>
    </location>
</feature>
<evidence type="ECO:0000259" key="9">
    <source>
        <dbReference type="Pfam" id="PF11919"/>
    </source>
</evidence>
<dbReference type="STRING" id="181874.A0A409WAG0"/>
<proteinExistence type="inferred from homology"/>
<evidence type="ECO:0000256" key="4">
    <source>
        <dbReference type="ARBA" id="ARBA00022490"/>
    </source>
</evidence>
<dbReference type="InterPro" id="IPR011989">
    <property type="entry name" value="ARM-like"/>
</dbReference>
<dbReference type="GO" id="GO:0070628">
    <property type="term" value="F:proteasome binding"/>
    <property type="evidence" value="ECO:0007669"/>
    <property type="project" value="InterPro"/>
</dbReference>
<dbReference type="PANTHER" id="PTHR32170:SF3">
    <property type="entry name" value="PROTEASOME ACTIVATOR COMPLEX SUBUNIT 4"/>
    <property type="match status" value="1"/>
</dbReference>
<dbReference type="InParanoid" id="A0A409WAG0"/>
<dbReference type="GO" id="GO:0016504">
    <property type="term" value="F:peptidase activator activity"/>
    <property type="evidence" value="ECO:0007669"/>
    <property type="project" value="InterPro"/>
</dbReference>
<dbReference type="GO" id="GO:0006281">
    <property type="term" value="P:DNA repair"/>
    <property type="evidence" value="ECO:0007669"/>
    <property type="project" value="UniProtKB-KW"/>
</dbReference>
<evidence type="ECO:0000256" key="8">
    <source>
        <dbReference type="ARBA" id="ARBA00023242"/>
    </source>
</evidence>
<dbReference type="PANTHER" id="PTHR32170">
    <property type="entry name" value="PROTEASOME ACTIVATOR COMPLEX SUBUNIT 4"/>
    <property type="match status" value="1"/>
</dbReference>
<keyword evidence="5" id="KW-0677">Repeat</keyword>
<evidence type="ECO:0000313" key="13">
    <source>
        <dbReference type="Proteomes" id="UP000284842"/>
    </source>
</evidence>
<dbReference type="GO" id="GO:0016607">
    <property type="term" value="C:nuclear speck"/>
    <property type="evidence" value="ECO:0007669"/>
    <property type="project" value="UniProtKB-SubCell"/>
</dbReference>
<dbReference type="Pfam" id="PF23096">
    <property type="entry name" value="HEAT_PSME4"/>
    <property type="match status" value="1"/>
</dbReference>
<name>A0A409WAG0_9AGAR</name>
<dbReference type="Pfam" id="PF16507">
    <property type="entry name" value="HEAT_PSME4_mid"/>
    <property type="match status" value="1"/>
</dbReference>
<evidence type="ECO:0000256" key="2">
    <source>
        <dbReference type="ARBA" id="ARBA00004496"/>
    </source>
</evidence>
<evidence type="ECO:0008006" key="14">
    <source>
        <dbReference type="Google" id="ProtNLM"/>
    </source>
</evidence>
<dbReference type="InterPro" id="IPR055455">
    <property type="entry name" value="HEAT_PSME4"/>
</dbReference>
<dbReference type="InterPro" id="IPR035309">
    <property type="entry name" value="PSME4"/>
</dbReference>
<organism evidence="12 13">
    <name type="scientific">Panaeolus cyanescens</name>
    <dbReference type="NCBI Taxonomy" id="181874"/>
    <lineage>
        <taxon>Eukaryota</taxon>
        <taxon>Fungi</taxon>
        <taxon>Dikarya</taxon>
        <taxon>Basidiomycota</taxon>
        <taxon>Agaricomycotina</taxon>
        <taxon>Agaricomycetes</taxon>
        <taxon>Agaricomycetidae</taxon>
        <taxon>Agaricales</taxon>
        <taxon>Agaricineae</taxon>
        <taxon>Galeropsidaceae</taxon>
        <taxon>Panaeolus</taxon>
    </lineage>
</organism>
<feature type="domain" description="Proteasome activator complex subunit 4-like HEAT repeat-like" evidence="11">
    <location>
        <begin position="1368"/>
        <end position="1568"/>
    </location>
</feature>
<keyword evidence="8" id="KW-0539">Nucleus</keyword>
<dbReference type="OrthoDB" id="17907at2759"/>
<dbReference type="InterPro" id="IPR021843">
    <property type="entry name" value="PSME4_C"/>
</dbReference>
<evidence type="ECO:0000259" key="10">
    <source>
        <dbReference type="Pfam" id="PF16507"/>
    </source>
</evidence>
<evidence type="ECO:0000259" key="11">
    <source>
        <dbReference type="Pfam" id="PF23096"/>
    </source>
</evidence>
<evidence type="ECO:0000256" key="3">
    <source>
        <dbReference type="ARBA" id="ARBA00005739"/>
    </source>
</evidence>
<keyword evidence="4" id="KW-0963">Cytoplasm</keyword>
<comment type="similarity">
    <text evidence="3">Belongs to the BLM10 family.</text>
</comment>
<evidence type="ECO:0000256" key="5">
    <source>
        <dbReference type="ARBA" id="ARBA00022737"/>
    </source>
</evidence>
<feature type="domain" description="Proteasome activator Blm10 middle HEAT repeats region" evidence="10">
    <location>
        <begin position="403"/>
        <end position="932"/>
    </location>
</feature>